<keyword evidence="2" id="KW-1185">Reference proteome</keyword>
<protein>
    <submittedName>
        <fullName evidence="1">Uncharacterized protein</fullName>
    </submittedName>
</protein>
<evidence type="ECO:0000313" key="2">
    <source>
        <dbReference type="Proteomes" id="UP001196413"/>
    </source>
</evidence>
<accession>A0AAD5RBM7</accession>
<gene>
    <name evidence="1" type="ORF">KIN20_035311</name>
</gene>
<dbReference type="Proteomes" id="UP001196413">
    <property type="component" value="Unassembled WGS sequence"/>
</dbReference>
<dbReference type="EMBL" id="JAHQIW010007214">
    <property type="protein sequence ID" value="KAJ1372993.1"/>
    <property type="molecule type" value="Genomic_DNA"/>
</dbReference>
<comment type="caution">
    <text evidence="1">The sequence shown here is derived from an EMBL/GenBank/DDBJ whole genome shotgun (WGS) entry which is preliminary data.</text>
</comment>
<evidence type="ECO:0000313" key="1">
    <source>
        <dbReference type="EMBL" id="KAJ1372993.1"/>
    </source>
</evidence>
<organism evidence="1 2">
    <name type="scientific">Parelaphostrongylus tenuis</name>
    <name type="common">Meningeal worm</name>
    <dbReference type="NCBI Taxonomy" id="148309"/>
    <lineage>
        <taxon>Eukaryota</taxon>
        <taxon>Metazoa</taxon>
        <taxon>Ecdysozoa</taxon>
        <taxon>Nematoda</taxon>
        <taxon>Chromadorea</taxon>
        <taxon>Rhabditida</taxon>
        <taxon>Rhabditina</taxon>
        <taxon>Rhabditomorpha</taxon>
        <taxon>Strongyloidea</taxon>
        <taxon>Metastrongylidae</taxon>
        <taxon>Parelaphostrongylus</taxon>
    </lineage>
</organism>
<proteinExistence type="predicted"/>
<dbReference type="AlphaFoldDB" id="A0AAD5RBM7"/>
<reference evidence="1" key="1">
    <citation type="submission" date="2021-06" db="EMBL/GenBank/DDBJ databases">
        <title>Parelaphostrongylus tenuis whole genome reference sequence.</title>
        <authorList>
            <person name="Garwood T.J."/>
            <person name="Larsen P.A."/>
            <person name="Fountain-Jones N.M."/>
            <person name="Garbe J.R."/>
            <person name="Macchietto M.G."/>
            <person name="Kania S.A."/>
            <person name="Gerhold R.W."/>
            <person name="Richards J.E."/>
            <person name="Wolf T.M."/>
        </authorList>
    </citation>
    <scope>NUCLEOTIDE SEQUENCE</scope>
    <source>
        <strain evidence="1">MNPRO001-30</strain>
        <tissue evidence="1">Meninges</tissue>
    </source>
</reference>
<sequence>MPAMDETYWIIAGNTVTGICTIKIPEATKVMVTAINGTLDNLEKFFATIVIWRSLDYEYFNSGKGRTLCRGVRNENVGAAFKQRYFRN</sequence>
<name>A0AAD5RBM7_PARTN</name>